<dbReference type="Pfam" id="PF24883">
    <property type="entry name" value="NPHP3_N"/>
    <property type="match status" value="1"/>
</dbReference>
<keyword evidence="1" id="KW-0677">Repeat</keyword>
<dbReference type="OMA" id="HEAHHLE"/>
<reference evidence="5" key="1">
    <citation type="journal article" date="2012" name="Proc. Natl. Acad. Sci. U.S.A.">
        <title>Genome sequence of the button mushroom Agaricus bisporus reveals mechanisms governing adaptation to a humic-rich ecological niche.</title>
        <authorList>
            <person name="Morin E."/>
            <person name="Kohler A."/>
            <person name="Baker A.R."/>
            <person name="Foulongne-Oriol M."/>
            <person name="Lombard V."/>
            <person name="Nagy L.G."/>
            <person name="Ohm R.A."/>
            <person name="Patyshakuliyeva A."/>
            <person name="Brun A."/>
            <person name="Aerts A.L."/>
            <person name="Bailey A.M."/>
            <person name="Billette C."/>
            <person name="Coutinho P.M."/>
            <person name="Deakin G."/>
            <person name="Doddapaneni H."/>
            <person name="Floudas D."/>
            <person name="Grimwood J."/>
            <person name="Hilden K."/>
            <person name="Kuees U."/>
            <person name="LaButti K.M."/>
            <person name="Lapidus A."/>
            <person name="Lindquist E.A."/>
            <person name="Lucas S.M."/>
            <person name="Murat C."/>
            <person name="Riley R.W."/>
            <person name="Salamov A.A."/>
            <person name="Schmutz J."/>
            <person name="Subramanian V."/>
            <person name="Woesten H.A.B."/>
            <person name="Xu J."/>
            <person name="Eastwood D.C."/>
            <person name="Foster G.D."/>
            <person name="Sonnenberg A.S."/>
            <person name="Cullen D."/>
            <person name="de Vries R.P."/>
            <person name="Lundell T."/>
            <person name="Hibbett D.S."/>
            <person name="Henrissat B."/>
            <person name="Burton K.S."/>
            <person name="Kerrigan R.W."/>
            <person name="Challen M.P."/>
            <person name="Grigoriev I.V."/>
            <person name="Martin F."/>
        </authorList>
    </citation>
    <scope>NUCLEOTIDE SEQUENCE [LARGE SCALE GENOMIC DNA]</scope>
    <source>
        <strain evidence="5">JB137-S8 / ATCC MYA-4627 / FGSC 10392</strain>
    </source>
</reference>
<dbReference type="PROSITE" id="PS50837">
    <property type="entry name" value="NACHT"/>
    <property type="match status" value="1"/>
</dbReference>
<dbReference type="OrthoDB" id="5974621at2759"/>
<evidence type="ECO:0000259" key="3">
    <source>
        <dbReference type="PROSITE" id="PS50837"/>
    </source>
</evidence>
<feature type="region of interest" description="Disordered" evidence="2">
    <location>
        <begin position="1"/>
        <end position="23"/>
    </location>
</feature>
<protein>
    <recommendedName>
        <fullName evidence="3">NACHT domain-containing protein</fullName>
    </recommendedName>
</protein>
<dbReference type="RefSeq" id="XP_007332474.1">
    <property type="nucleotide sequence ID" value="XM_007332412.1"/>
</dbReference>
<dbReference type="PANTHER" id="PTHR10039">
    <property type="entry name" value="AMELOGENIN"/>
    <property type="match status" value="1"/>
</dbReference>
<dbReference type="InParanoid" id="K5VQV7"/>
<dbReference type="Proteomes" id="UP000008493">
    <property type="component" value="Unassembled WGS sequence"/>
</dbReference>
<dbReference type="Gene3D" id="3.40.50.300">
    <property type="entry name" value="P-loop containing nucleotide triphosphate hydrolases"/>
    <property type="match status" value="1"/>
</dbReference>
<keyword evidence="5" id="KW-1185">Reference proteome</keyword>
<evidence type="ECO:0000256" key="2">
    <source>
        <dbReference type="SAM" id="MobiDB-lite"/>
    </source>
</evidence>
<dbReference type="SUPFAM" id="SSF52540">
    <property type="entry name" value="P-loop containing nucleoside triphosphate hydrolases"/>
    <property type="match status" value="1"/>
</dbReference>
<dbReference type="HOGENOM" id="CLU_000288_6_15_1"/>
<organism evidence="4 5">
    <name type="scientific">Agaricus bisporus var. burnettii (strain JB137-S8 / ATCC MYA-4627 / FGSC 10392)</name>
    <name type="common">White button mushroom</name>
    <dbReference type="NCBI Taxonomy" id="597362"/>
    <lineage>
        <taxon>Eukaryota</taxon>
        <taxon>Fungi</taxon>
        <taxon>Dikarya</taxon>
        <taxon>Basidiomycota</taxon>
        <taxon>Agaricomycotina</taxon>
        <taxon>Agaricomycetes</taxon>
        <taxon>Agaricomycetidae</taxon>
        <taxon>Agaricales</taxon>
        <taxon>Agaricineae</taxon>
        <taxon>Agaricaceae</taxon>
        <taxon>Agaricus</taxon>
    </lineage>
</organism>
<dbReference type="AlphaFoldDB" id="K5VQV7"/>
<dbReference type="EMBL" id="JH971399">
    <property type="protein sequence ID" value="EKM76859.1"/>
    <property type="molecule type" value="Genomic_DNA"/>
</dbReference>
<gene>
    <name evidence="4" type="ORF">AGABI1DRAFT_108489</name>
</gene>
<dbReference type="InterPro" id="IPR007111">
    <property type="entry name" value="NACHT_NTPase"/>
</dbReference>
<proteinExistence type="predicted"/>
<dbReference type="InterPro" id="IPR056884">
    <property type="entry name" value="NPHP3-like_N"/>
</dbReference>
<accession>K5VQV7</accession>
<name>K5VQV7_AGABU</name>
<evidence type="ECO:0000313" key="4">
    <source>
        <dbReference type="EMBL" id="EKM76859.1"/>
    </source>
</evidence>
<sequence length="685" mass="78568">MAELLEKTIPGAAFDSSARDPPPRCHPGTRLAILARCLEFIANAVAEQKMCWVVGAAGVGKSAILQNVADSCFLSDSPGASIFFSINGRNDGTRAIITLAYQLAAKCKPYRVLIESEITRDPSILQSSLSVQFKKFLVEPFIHHPELNSLGRALIIVDGLDECDKSHTQRELLRLISDLCSTYPSSPIVWIIASRPEPHITSFFAQNHVKAVYEKEEIIVDSDEARRDVEKYLRNELISIQVEFSLNPQSQWPREPDLWKLANAAGGLFVYADTVIKYVGDRTFGNPTSQLNDVLKVIDAHPLRGVPREEHPMARLDELYAQILSKIPEKIMVNTRKILLALVLDSRRHWSLSFLVLCNWLGMTCDDAYAALRHLLSVLTVPERDKAHEFVLQCFHKSFIDYISDFSRSGLFSDIEHEAHHLEVQCTFRILEQAPDGIDFGDRDYAIYASGFCRVGVLACGPGTGCDILPTWPADEEHGKNTRLEMYKLSVGNVVEGIRNKKSAFCTQFCIRLVTARWCFYDFNYFPYEVLENLVFERSRRHEFIEHGILKQIPVKAFLYTNVVYRARLQFRRPTTTVANLSDPWKSSCRHERTHDRGQSKEENWRTEFKMSDIKCRSCCQRLEAQLEKWKTRYPDHLVTVLFTSTYTYFVEFQFVDPDDGVSEWTYWFVYEIEEEERRKLGSPL</sequence>
<dbReference type="KEGG" id="abp:AGABI1DRAFT108489"/>
<dbReference type="GeneID" id="18822578"/>
<dbReference type="PANTHER" id="PTHR10039:SF14">
    <property type="entry name" value="NACHT DOMAIN-CONTAINING PROTEIN"/>
    <property type="match status" value="1"/>
</dbReference>
<dbReference type="InterPro" id="IPR027417">
    <property type="entry name" value="P-loop_NTPase"/>
</dbReference>
<evidence type="ECO:0000313" key="5">
    <source>
        <dbReference type="Proteomes" id="UP000008493"/>
    </source>
</evidence>
<feature type="domain" description="NACHT" evidence="3">
    <location>
        <begin position="49"/>
        <end position="196"/>
    </location>
</feature>
<evidence type="ECO:0000256" key="1">
    <source>
        <dbReference type="ARBA" id="ARBA00022737"/>
    </source>
</evidence>